<protein>
    <submittedName>
        <fullName evidence="1">Uncharacterized protein</fullName>
    </submittedName>
</protein>
<dbReference type="EMBL" id="AMZH03002998">
    <property type="protein sequence ID" value="RRT73748.1"/>
    <property type="molecule type" value="Genomic_DNA"/>
</dbReference>
<dbReference type="Proteomes" id="UP000287651">
    <property type="component" value="Unassembled WGS sequence"/>
</dbReference>
<organism evidence="1 2">
    <name type="scientific">Ensete ventricosum</name>
    <name type="common">Abyssinian banana</name>
    <name type="synonym">Musa ensete</name>
    <dbReference type="NCBI Taxonomy" id="4639"/>
    <lineage>
        <taxon>Eukaryota</taxon>
        <taxon>Viridiplantae</taxon>
        <taxon>Streptophyta</taxon>
        <taxon>Embryophyta</taxon>
        <taxon>Tracheophyta</taxon>
        <taxon>Spermatophyta</taxon>
        <taxon>Magnoliopsida</taxon>
        <taxon>Liliopsida</taxon>
        <taxon>Zingiberales</taxon>
        <taxon>Musaceae</taxon>
        <taxon>Ensete</taxon>
    </lineage>
</organism>
<accession>A0A427ABX3</accession>
<name>A0A427ABX3_ENSVE</name>
<reference evidence="1 2" key="1">
    <citation type="journal article" date="2014" name="Agronomy (Basel)">
        <title>A Draft Genome Sequence for Ensete ventricosum, the Drought-Tolerant Tree Against Hunger.</title>
        <authorList>
            <person name="Harrison J."/>
            <person name="Moore K.A."/>
            <person name="Paszkiewicz K."/>
            <person name="Jones T."/>
            <person name="Grant M."/>
            <person name="Ambacheew D."/>
            <person name="Muzemil S."/>
            <person name="Studholme D.J."/>
        </authorList>
    </citation>
    <scope>NUCLEOTIDE SEQUENCE [LARGE SCALE GENOMIC DNA]</scope>
</reference>
<gene>
    <name evidence="1" type="ORF">B296_00013743</name>
</gene>
<dbReference type="AlphaFoldDB" id="A0A427ABX3"/>
<comment type="caution">
    <text evidence="1">The sequence shown here is derived from an EMBL/GenBank/DDBJ whole genome shotgun (WGS) entry which is preliminary data.</text>
</comment>
<evidence type="ECO:0000313" key="1">
    <source>
        <dbReference type="EMBL" id="RRT73748.1"/>
    </source>
</evidence>
<sequence length="103" mass="11290">MIESTSKLDRIATRASAVSGLVGAAPLDTKTRAVDLESPERRLKALDLWVDISIERDLDWEEAEDIRPARETIGGKKRGGRPRTLVKSALEMMGISNDGGSKR</sequence>
<evidence type="ECO:0000313" key="2">
    <source>
        <dbReference type="Proteomes" id="UP000287651"/>
    </source>
</evidence>
<proteinExistence type="predicted"/>